<evidence type="ECO:0000256" key="6">
    <source>
        <dbReference type="ARBA" id="ARBA00023133"/>
    </source>
</evidence>
<evidence type="ECO:0000259" key="11">
    <source>
        <dbReference type="Pfam" id="PF03900"/>
    </source>
</evidence>
<evidence type="ECO:0000256" key="3">
    <source>
        <dbReference type="ARBA" id="ARBA00005638"/>
    </source>
</evidence>
<feature type="domain" description="Porphobilinogen deaminase N-terminal" evidence="10">
    <location>
        <begin position="4"/>
        <end position="216"/>
    </location>
</feature>
<evidence type="ECO:0000256" key="7">
    <source>
        <dbReference type="ARBA" id="ARBA00023244"/>
    </source>
</evidence>
<organism evidence="12 13">
    <name type="scientific">Myxozyma melibiosi</name>
    <dbReference type="NCBI Taxonomy" id="54550"/>
    <lineage>
        <taxon>Eukaryota</taxon>
        <taxon>Fungi</taxon>
        <taxon>Dikarya</taxon>
        <taxon>Ascomycota</taxon>
        <taxon>Saccharomycotina</taxon>
        <taxon>Lipomycetes</taxon>
        <taxon>Lipomycetales</taxon>
        <taxon>Lipomycetaceae</taxon>
        <taxon>Myxozyma</taxon>
    </lineage>
</organism>
<evidence type="ECO:0000256" key="8">
    <source>
        <dbReference type="ARBA" id="ARBA00030685"/>
    </source>
</evidence>
<dbReference type="EMBL" id="JBBJBU010000011">
    <property type="protein sequence ID" value="KAK7203514.1"/>
    <property type="molecule type" value="Genomic_DNA"/>
</dbReference>
<evidence type="ECO:0000256" key="2">
    <source>
        <dbReference type="ARBA" id="ARBA00004735"/>
    </source>
</evidence>
<evidence type="ECO:0000256" key="5">
    <source>
        <dbReference type="ARBA" id="ARBA00022679"/>
    </source>
</evidence>
<dbReference type="CDD" id="cd13645">
    <property type="entry name" value="PBP2_HuPBGD_like"/>
    <property type="match status" value="1"/>
</dbReference>
<dbReference type="NCBIfam" id="TIGR00212">
    <property type="entry name" value="hemC"/>
    <property type="match status" value="1"/>
</dbReference>
<dbReference type="InterPro" id="IPR022417">
    <property type="entry name" value="Porphobilin_deaminase_N"/>
</dbReference>
<keyword evidence="6" id="KW-0350">Heme biosynthesis</keyword>
<keyword evidence="5" id="KW-0808">Transferase</keyword>
<evidence type="ECO:0000259" key="10">
    <source>
        <dbReference type="Pfam" id="PF01379"/>
    </source>
</evidence>
<dbReference type="Pfam" id="PF01379">
    <property type="entry name" value="Porphobil_deam"/>
    <property type="match status" value="1"/>
</dbReference>
<name>A0ABR1F0Z5_9ASCO</name>
<comment type="similarity">
    <text evidence="3">Belongs to the HMBS family.</text>
</comment>
<sequence>MAVIKLGSRKSQLAIAQTEIVIKALKEQFPDLECEIVTTTTLADNNQEKALYAFGGKPVWTAELEELLADGRVDMIVHSLKDVPTSLPEQFVIGGILNRADPRDALLVRPGLPYKSLDELPDHSVVGTSSIRRSSQLKRKYPNLEFKVVRGNINTRMSKLDDPEQGYTCIILAAAGLLRLDFGYRITQYLDAPELLYAVGQGAIGVEVKKGDAATQAFLDKIIDLPVALTCTAERSLMRKLEGGCSVPLGVHSSVAADGKLSIEARVVSVDGTEAASASVTDTVKSYEDAEAFGEKLAAAIIEEGAAKILEKIAYDKIKQ</sequence>
<dbReference type="Pfam" id="PF03900">
    <property type="entry name" value="Porphobil_deamC"/>
    <property type="match status" value="1"/>
</dbReference>
<dbReference type="SUPFAM" id="SSF54782">
    <property type="entry name" value="Porphobilinogen deaminase (hydroxymethylbilane synthase), C-terminal domain"/>
    <property type="match status" value="1"/>
</dbReference>
<dbReference type="PANTHER" id="PTHR11557">
    <property type="entry name" value="PORPHOBILINOGEN DEAMINASE"/>
    <property type="match status" value="1"/>
</dbReference>
<reference evidence="12 13" key="1">
    <citation type="submission" date="2024-03" db="EMBL/GenBank/DDBJ databases">
        <title>Genome-scale model development and genomic sequencing of the oleaginous clade Lipomyces.</title>
        <authorList>
            <consortium name="Lawrence Berkeley National Laboratory"/>
            <person name="Czajka J.J."/>
            <person name="Han Y."/>
            <person name="Kim J."/>
            <person name="Mondo S.J."/>
            <person name="Hofstad B.A."/>
            <person name="Robles A."/>
            <person name="Haridas S."/>
            <person name="Riley R."/>
            <person name="LaButti K."/>
            <person name="Pangilinan J."/>
            <person name="Andreopoulos W."/>
            <person name="Lipzen A."/>
            <person name="Yan J."/>
            <person name="Wang M."/>
            <person name="Ng V."/>
            <person name="Grigoriev I.V."/>
            <person name="Spatafora J.W."/>
            <person name="Magnuson J.K."/>
            <person name="Baker S.E."/>
            <person name="Pomraning K.R."/>
        </authorList>
    </citation>
    <scope>NUCLEOTIDE SEQUENCE [LARGE SCALE GENOMIC DNA]</scope>
    <source>
        <strain evidence="12 13">Phaff 52-87</strain>
    </source>
</reference>
<dbReference type="PROSITE" id="PS00533">
    <property type="entry name" value="PORPHOBILINOGEN_DEAM"/>
    <property type="match status" value="1"/>
</dbReference>
<dbReference type="PANTHER" id="PTHR11557:SF0">
    <property type="entry name" value="PORPHOBILINOGEN DEAMINASE"/>
    <property type="match status" value="1"/>
</dbReference>
<dbReference type="InterPro" id="IPR036803">
    <property type="entry name" value="Porphobilinogen_deaminase_C_sf"/>
</dbReference>
<dbReference type="EC" id="2.5.1.61" evidence="4"/>
<dbReference type="PIRSF" id="PIRSF001438">
    <property type="entry name" value="4pyrrol_synth_OHMeBilane_synth"/>
    <property type="match status" value="1"/>
</dbReference>
<dbReference type="Proteomes" id="UP001498771">
    <property type="component" value="Unassembled WGS sequence"/>
</dbReference>
<keyword evidence="7" id="KW-0627">Porphyrin biosynthesis</keyword>
<evidence type="ECO:0000313" key="13">
    <source>
        <dbReference type="Proteomes" id="UP001498771"/>
    </source>
</evidence>
<dbReference type="InterPro" id="IPR000860">
    <property type="entry name" value="HemC"/>
</dbReference>
<comment type="pathway">
    <text evidence="2">Porphyrin-containing compound metabolism; protoporphyrin-IX biosynthesis; coproporphyrinogen-III from 5-aminolevulinate: step 2/4.</text>
</comment>
<dbReference type="InterPro" id="IPR022418">
    <property type="entry name" value="Porphobilinogen_deaminase_C"/>
</dbReference>
<dbReference type="RefSeq" id="XP_064766547.1">
    <property type="nucleotide sequence ID" value="XM_064915310.1"/>
</dbReference>
<proteinExistence type="inferred from homology"/>
<keyword evidence="13" id="KW-1185">Reference proteome</keyword>
<dbReference type="Gene3D" id="3.30.160.40">
    <property type="entry name" value="Porphobilinogen deaminase, C-terminal domain"/>
    <property type="match status" value="1"/>
</dbReference>
<accession>A0ABR1F0Z5</accession>
<evidence type="ECO:0000256" key="4">
    <source>
        <dbReference type="ARBA" id="ARBA00012655"/>
    </source>
</evidence>
<dbReference type="SUPFAM" id="SSF53850">
    <property type="entry name" value="Periplasmic binding protein-like II"/>
    <property type="match status" value="1"/>
</dbReference>
<comment type="cofactor">
    <cofactor evidence="1">
        <name>dipyrromethane</name>
        <dbReference type="ChEBI" id="CHEBI:60342"/>
    </cofactor>
</comment>
<feature type="domain" description="Porphobilinogen deaminase C-terminal" evidence="11">
    <location>
        <begin position="229"/>
        <end position="302"/>
    </location>
</feature>
<dbReference type="PRINTS" id="PR00151">
    <property type="entry name" value="PORPHBDMNASE"/>
</dbReference>
<dbReference type="InterPro" id="IPR022419">
    <property type="entry name" value="Porphobilin_deaminase_cofac_BS"/>
</dbReference>
<dbReference type="Gene3D" id="3.40.190.10">
    <property type="entry name" value="Periplasmic binding protein-like II"/>
    <property type="match status" value="2"/>
</dbReference>
<evidence type="ECO:0000313" key="12">
    <source>
        <dbReference type="EMBL" id="KAK7203514.1"/>
    </source>
</evidence>
<protein>
    <recommendedName>
        <fullName evidence="4">hydroxymethylbilane synthase</fullName>
        <ecNumber evidence="4">2.5.1.61</ecNumber>
    </recommendedName>
    <alternativeName>
        <fullName evidence="9">Hydroxymethylbilane synthase</fullName>
    </alternativeName>
    <alternativeName>
        <fullName evidence="8">Pre-uroporphyrinogen synthase</fullName>
    </alternativeName>
</protein>
<dbReference type="GeneID" id="90040822"/>
<comment type="caution">
    <text evidence="12">The sequence shown here is derived from an EMBL/GenBank/DDBJ whole genome shotgun (WGS) entry which is preliminary data.</text>
</comment>
<gene>
    <name evidence="12" type="ORF">BZA70DRAFT_66474</name>
</gene>
<evidence type="ECO:0000256" key="1">
    <source>
        <dbReference type="ARBA" id="ARBA00001916"/>
    </source>
</evidence>
<evidence type="ECO:0000256" key="9">
    <source>
        <dbReference type="ARBA" id="ARBA00033064"/>
    </source>
</evidence>